<gene>
    <name evidence="2" type="ORF">SU32_04415</name>
</gene>
<feature type="compositionally biased region" description="Polar residues" evidence="1">
    <location>
        <begin position="1"/>
        <end position="13"/>
    </location>
</feature>
<protein>
    <submittedName>
        <fullName evidence="2">Uncharacterized protein</fullName>
    </submittedName>
</protein>
<dbReference type="EMBL" id="JXMU01000005">
    <property type="protein sequence ID" value="KPB02021.1"/>
    <property type="molecule type" value="Genomic_DNA"/>
</dbReference>
<evidence type="ECO:0000256" key="1">
    <source>
        <dbReference type="SAM" id="MobiDB-lite"/>
    </source>
</evidence>
<feature type="compositionally biased region" description="Low complexity" evidence="1">
    <location>
        <begin position="14"/>
        <end position="93"/>
    </location>
</feature>
<accession>A0A0N0VM38</accession>
<proteinExistence type="predicted"/>
<dbReference type="OrthoDB" id="10006753at2"/>
<organism evidence="2 3">
    <name type="scientific">Ahrensia marina</name>
    <dbReference type="NCBI Taxonomy" id="1514904"/>
    <lineage>
        <taxon>Bacteria</taxon>
        <taxon>Pseudomonadati</taxon>
        <taxon>Pseudomonadota</taxon>
        <taxon>Alphaproteobacteria</taxon>
        <taxon>Hyphomicrobiales</taxon>
        <taxon>Ahrensiaceae</taxon>
        <taxon>Ahrensia</taxon>
    </lineage>
</organism>
<feature type="region of interest" description="Disordered" evidence="1">
    <location>
        <begin position="1"/>
        <end position="98"/>
    </location>
</feature>
<comment type="caution">
    <text evidence="2">The sequence shown here is derived from an EMBL/GenBank/DDBJ whole genome shotgun (WGS) entry which is preliminary data.</text>
</comment>
<keyword evidence="3" id="KW-1185">Reference proteome</keyword>
<reference evidence="2 3" key="1">
    <citation type="submission" date="2015-01" db="EMBL/GenBank/DDBJ databases">
        <title>Ahrensia donghaiensis sp. nov., a novel dimethylsulphoniopropionate-cleavage bacterium isolated from seawater and emended descriptions of the genus Ahrensia and Ahrensia kielensis.</title>
        <authorList>
            <person name="Liu J."/>
        </authorList>
    </citation>
    <scope>NUCLEOTIDE SEQUENCE [LARGE SCALE GENOMIC DNA]</scope>
    <source>
        <strain evidence="2 3">LZD062</strain>
    </source>
</reference>
<dbReference type="RefSeq" id="WP_053998142.1">
    <property type="nucleotide sequence ID" value="NZ_JXMU01000005.1"/>
</dbReference>
<evidence type="ECO:0000313" key="2">
    <source>
        <dbReference type="EMBL" id="KPB02021.1"/>
    </source>
</evidence>
<dbReference type="AlphaFoldDB" id="A0A0N0VM38"/>
<dbReference type="Proteomes" id="UP000038011">
    <property type="component" value="Unassembled WGS sequence"/>
</dbReference>
<name>A0A0N0VM38_9HYPH</name>
<evidence type="ECO:0000313" key="3">
    <source>
        <dbReference type="Proteomes" id="UP000038011"/>
    </source>
</evidence>
<sequence length="155" mass="15878">MLTGVSNVFTPSGQKPAENQNQQAQPNTEEQGQSEAAPSQSNSGSSQSSNAGGAAQAQTAVSSSKAANASSKSAQPSASSQAASNENAVASSSFDDSAYTRRVAERVQAEMIMNSVFTSKTQSNALISLFASESQEAGTTNKAVLSEYMKNSEPA</sequence>
<dbReference type="PATRIC" id="fig|1514904.3.peg.2871"/>